<dbReference type="Proteomes" id="UP000193350">
    <property type="component" value="Unassembled WGS sequence"/>
</dbReference>
<evidence type="ECO:0000256" key="1">
    <source>
        <dbReference type="SAM" id="Phobius"/>
    </source>
</evidence>
<organism evidence="2 3">
    <name type="scientific">Streptococcus oralis subsp. oralis</name>
    <dbReference type="NCBI Taxonomy" id="1891914"/>
    <lineage>
        <taxon>Bacteria</taxon>
        <taxon>Bacillati</taxon>
        <taxon>Bacillota</taxon>
        <taxon>Bacilli</taxon>
        <taxon>Lactobacillales</taxon>
        <taxon>Streptococcaceae</taxon>
        <taxon>Streptococcus</taxon>
    </lineage>
</organism>
<accession>A0A1X1HJ26</accession>
<protein>
    <submittedName>
        <fullName evidence="2">Uncharacterized protein</fullName>
    </submittedName>
</protein>
<gene>
    <name evidence="2" type="ORF">B7718_08520</name>
</gene>
<proteinExistence type="predicted"/>
<feature type="transmembrane region" description="Helical" evidence="1">
    <location>
        <begin position="50"/>
        <end position="68"/>
    </location>
</feature>
<comment type="caution">
    <text evidence="2">The sequence shown here is derived from an EMBL/GenBank/DDBJ whole genome shotgun (WGS) entry which is preliminary data.</text>
</comment>
<name>A0A1X1HJ26_STROR</name>
<keyword evidence="1" id="KW-0812">Transmembrane</keyword>
<keyword evidence="1" id="KW-0472">Membrane</keyword>
<evidence type="ECO:0000313" key="2">
    <source>
        <dbReference type="EMBL" id="ORO60950.1"/>
    </source>
</evidence>
<dbReference type="RefSeq" id="WP_049478225.1">
    <property type="nucleotide sequence ID" value="NZ_NCUN01000011.1"/>
</dbReference>
<sequence length="181" mass="21472">MKIKQTWERKSFGTVFIAKGLFWIILFVVILFGFNHLISGTFYASEFWDMVGGVLALIAAFIALIIFARRALIEGYYISSYDQVMSTFSTEVQKYEDHSKLYHAILEKYDKDIFGRDKALQPLQTYFLNLCFKDYMENLNWLEKFVICLYSAFTVGKFSINLELSRARRRNWFEDRINDFF</sequence>
<feature type="transmembrane region" description="Helical" evidence="1">
    <location>
        <begin position="21"/>
        <end position="44"/>
    </location>
</feature>
<dbReference type="AlphaFoldDB" id="A0A1X1HJ26"/>
<keyword evidence="1" id="KW-1133">Transmembrane helix</keyword>
<dbReference type="EMBL" id="NCUN01000011">
    <property type="protein sequence ID" value="ORO60950.1"/>
    <property type="molecule type" value="Genomic_DNA"/>
</dbReference>
<reference evidence="2 3" key="1">
    <citation type="journal article" date="2016" name="Eur. J. Clin. Microbiol. Infect. Dis.">
        <title>Whole genome sequencing as a tool for phylogenetic analysis of clinical strains of Mitis group streptococci.</title>
        <authorList>
            <person name="Rasmussen L.H."/>
            <person name="Dargis R."/>
            <person name="Hojholt K."/>
            <person name="Christensen J.J."/>
            <person name="Skovgaard O."/>
            <person name="Justesen U.S."/>
            <person name="Rosenvinge F.S."/>
            <person name="Moser C."/>
            <person name="Lukjancenko O."/>
            <person name="Rasmussen S."/>
            <person name="Nielsen X.C."/>
        </authorList>
    </citation>
    <scope>NUCLEOTIDE SEQUENCE [LARGE SCALE GENOMIC DNA]</scope>
    <source>
        <strain evidence="2 3">RH_1735_08</strain>
    </source>
</reference>
<evidence type="ECO:0000313" key="3">
    <source>
        <dbReference type="Proteomes" id="UP000193350"/>
    </source>
</evidence>